<name>A0A8J6NT51_9BACT</name>
<dbReference type="AlphaFoldDB" id="A0A8J6NT51"/>
<reference evidence="5 6" key="1">
    <citation type="submission" date="2020-08" db="EMBL/GenBank/DDBJ databases">
        <title>Bridging the membrane lipid divide: bacteria of the FCB group superphylum have the potential to synthesize archaeal ether lipids.</title>
        <authorList>
            <person name="Villanueva L."/>
            <person name="Von Meijenfeldt F.A.B."/>
            <person name="Westbye A.B."/>
            <person name="Yadav S."/>
            <person name="Hopmans E.C."/>
            <person name="Dutilh B.E."/>
            <person name="Sinninghe Damste J.S."/>
        </authorList>
    </citation>
    <scope>NUCLEOTIDE SEQUENCE [LARGE SCALE GENOMIC DNA]</scope>
    <source>
        <strain evidence="5">NIOZ-UU17</strain>
    </source>
</reference>
<dbReference type="InterPro" id="IPR000835">
    <property type="entry name" value="HTH_MarR-typ"/>
</dbReference>
<dbReference type="SUPFAM" id="SSF46785">
    <property type="entry name" value="Winged helix' DNA-binding domain"/>
    <property type="match status" value="1"/>
</dbReference>
<dbReference type="PANTHER" id="PTHR42756">
    <property type="entry name" value="TRANSCRIPTIONAL REGULATOR, MARR"/>
    <property type="match status" value="1"/>
</dbReference>
<dbReference type="InterPro" id="IPR023187">
    <property type="entry name" value="Tscrpt_reg_MarR-type_CS"/>
</dbReference>
<keyword evidence="1" id="KW-0805">Transcription regulation</keyword>
<evidence type="ECO:0000256" key="1">
    <source>
        <dbReference type="ARBA" id="ARBA00023015"/>
    </source>
</evidence>
<gene>
    <name evidence="5" type="ORF">H8D96_06780</name>
</gene>
<dbReference type="Gene3D" id="1.10.10.10">
    <property type="entry name" value="Winged helix-like DNA-binding domain superfamily/Winged helix DNA-binding domain"/>
    <property type="match status" value="1"/>
</dbReference>
<proteinExistence type="predicted"/>
<dbReference type="Pfam" id="PF01047">
    <property type="entry name" value="MarR"/>
    <property type="match status" value="1"/>
</dbReference>
<feature type="domain" description="HTH marR-type" evidence="4">
    <location>
        <begin position="21"/>
        <end position="150"/>
    </location>
</feature>
<dbReference type="PRINTS" id="PR00598">
    <property type="entry name" value="HTHMARR"/>
</dbReference>
<organism evidence="5 6">
    <name type="scientific">Candidatus Desulfatibia vada</name>
    <dbReference type="NCBI Taxonomy" id="2841696"/>
    <lineage>
        <taxon>Bacteria</taxon>
        <taxon>Pseudomonadati</taxon>
        <taxon>Thermodesulfobacteriota</taxon>
        <taxon>Desulfobacteria</taxon>
        <taxon>Desulfobacterales</taxon>
        <taxon>Desulfobacterales incertae sedis</taxon>
        <taxon>Candidatus Desulfatibia</taxon>
    </lineage>
</organism>
<dbReference type="InterPro" id="IPR036390">
    <property type="entry name" value="WH_DNA-bd_sf"/>
</dbReference>
<accession>A0A8J6NT51</accession>
<sequence length="163" mass="18256">MSTDSSGNLNTIDNQFPPDHAKQIIYSIRRLIQASELYTKELNKKYQISAAQLNCILALDENGPLPPSKIAKHMMVKSSTVTGVVDRLEKKGFVERMRNSPDRRVITVQLTEAGKKLAENAPPPIQQKIIDGLRQTEKAKIEQIVCSLSILTDMLDVQDLEVK</sequence>
<dbReference type="Proteomes" id="UP000605201">
    <property type="component" value="Unassembled WGS sequence"/>
</dbReference>
<evidence type="ECO:0000256" key="3">
    <source>
        <dbReference type="ARBA" id="ARBA00023163"/>
    </source>
</evidence>
<evidence type="ECO:0000259" key="4">
    <source>
        <dbReference type="PROSITE" id="PS50995"/>
    </source>
</evidence>
<dbReference type="EMBL" id="JACNIG010000158">
    <property type="protein sequence ID" value="MBC8431608.1"/>
    <property type="molecule type" value="Genomic_DNA"/>
</dbReference>
<keyword evidence="3" id="KW-0804">Transcription</keyword>
<evidence type="ECO:0000313" key="6">
    <source>
        <dbReference type="Proteomes" id="UP000605201"/>
    </source>
</evidence>
<comment type="caution">
    <text evidence="5">The sequence shown here is derived from an EMBL/GenBank/DDBJ whole genome shotgun (WGS) entry which is preliminary data.</text>
</comment>
<dbReference type="GO" id="GO:0003700">
    <property type="term" value="F:DNA-binding transcription factor activity"/>
    <property type="evidence" value="ECO:0007669"/>
    <property type="project" value="InterPro"/>
</dbReference>
<evidence type="ECO:0000313" key="5">
    <source>
        <dbReference type="EMBL" id="MBC8431608.1"/>
    </source>
</evidence>
<dbReference type="PROSITE" id="PS01117">
    <property type="entry name" value="HTH_MARR_1"/>
    <property type="match status" value="1"/>
</dbReference>
<dbReference type="PANTHER" id="PTHR42756:SF1">
    <property type="entry name" value="TRANSCRIPTIONAL REPRESSOR OF EMRAB OPERON"/>
    <property type="match status" value="1"/>
</dbReference>
<evidence type="ECO:0000256" key="2">
    <source>
        <dbReference type="ARBA" id="ARBA00023125"/>
    </source>
</evidence>
<dbReference type="GO" id="GO:0003677">
    <property type="term" value="F:DNA binding"/>
    <property type="evidence" value="ECO:0007669"/>
    <property type="project" value="UniProtKB-KW"/>
</dbReference>
<protein>
    <submittedName>
        <fullName evidence="5">MarR family transcriptional regulator</fullName>
    </submittedName>
</protein>
<dbReference type="PROSITE" id="PS50995">
    <property type="entry name" value="HTH_MARR_2"/>
    <property type="match status" value="1"/>
</dbReference>
<dbReference type="SMART" id="SM00347">
    <property type="entry name" value="HTH_MARR"/>
    <property type="match status" value="1"/>
</dbReference>
<dbReference type="InterPro" id="IPR036388">
    <property type="entry name" value="WH-like_DNA-bd_sf"/>
</dbReference>
<keyword evidence="2" id="KW-0238">DNA-binding</keyword>